<keyword evidence="1" id="KW-0472">Membrane</keyword>
<evidence type="ECO:0000313" key="2">
    <source>
        <dbReference type="EMBL" id="KAL0125612.1"/>
    </source>
</evidence>
<accession>A0AAW2GE92</accession>
<evidence type="ECO:0000313" key="3">
    <source>
        <dbReference type="Proteomes" id="UP001430953"/>
    </source>
</evidence>
<evidence type="ECO:0000256" key="1">
    <source>
        <dbReference type="SAM" id="Phobius"/>
    </source>
</evidence>
<sequence>MVQLHKATYEYAQSSTHTHTHTQEPDSPFYLRHSQTKLYVFVITVSHIFPIVFQILENCKR</sequence>
<dbReference type="EMBL" id="JADYXP020000004">
    <property type="protein sequence ID" value="KAL0125612.1"/>
    <property type="molecule type" value="Genomic_DNA"/>
</dbReference>
<reference evidence="2 3" key="1">
    <citation type="submission" date="2023-03" db="EMBL/GenBank/DDBJ databases">
        <title>High recombination rates correlate with genetic variation in Cardiocondyla obscurior ants.</title>
        <authorList>
            <person name="Errbii M."/>
        </authorList>
    </citation>
    <scope>NUCLEOTIDE SEQUENCE [LARGE SCALE GENOMIC DNA]</scope>
    <source>
        <strain evidence="2">Alpha-2009</strain>
        <tissue evidence="2">Whole body</tissue>
    </source>
</reference>
<feature type="transmembrane region" description="Helical" evidence="1">
    <location>
        <begin position="38"/>
        <end position="56"/>
    </location>
</feature>
<keyword evidence="1" id="KW-0812">Transmembrane</keyword>
<proteinExistence type="predicted"/>
<gene>
    <name evidence="2" type="ORF">PUN28_004599</name>
</gene>
<keyword evidence="3" id="KW-1185">Reference proteome</keyword>
<dbReference type="Proteomes" id="UP001430953">
    <property type="component" value="Unassembled WGS sequence"/>
</dbReference>
<dbReference type="AlphaFoldDB" id="A0AAW2GE92"/>
<comment type="caution">
    <text evidence="2">The sequence shown here is derived from an EMBL/GenBank/DDBJ whole genome shotgun (WGS) entry which is preliminary data.</text>
</comment>
<organism evidence="2 3">
    <name type="scientific">Cardiocondyla obscurior</name>
    <dbReference type="NCBI Taxonomy" id="286306"/>
    <lineage>
        <taxon>Eukaryota</taxon>
        <taxon>Metazoa</taxon>
        <taxon>Ecdysozoa</taxon>
        <taxon>Arthropoda</taxon>
        <taxon>Hexapoda</taxon>
        <taxon>Insecta</taxon>
        <taxon>Pterygota</taxon>
        <taxon>Neoptera</taxon>
        <taxon>Endopterygota</taxon>
        <taxon>Hymenoptera</taxon>
        <taxon>Apocrita</taxon>
        <taxon>Aculeata</taxon>
        <taxon>Formicoidea</taxon>
        <taxon>Formicidae</taxon>
        <taxon>Myrmicinae</taxon>
        <taxon>Cardiocondyla</taxon>
    </lineage>
</organism>
<protein>
    <submittedName>
        <fullName evidence="2">Uncharacterized protein</fullName>
    </submittedName>
</protein>
<name>A0AAW2GE92_9HYME</name>
<keyword evidence="1" id="KW-1133">Transmembrane helix</keyword>